<proteinExistence type="predicted"/>
<accession>A0A124GN33</accession>
<sequence>MHVLSPSIRTRVTLLPASTERDGSLGFCYSIHEQTALVESLCSIT</sequence>
<protein>
    <submittedName>
        <fullName evidence="1">Uncharacterized protein</fullName>
    </submittedName>
</protein>
<organism evidence="1">
    <name type="scientific">Picea glauca</name>
    <name type="common">White spruce</name>
    <name type="synonym">Pinus glauca</name>
    <dbReference type="NCBI Taxonomy" id="3330"/>
    <lineage>
        <taxon>Eukaryota</taxon>
        <taxon>Viridiplantae</taxon>
        <taxon>Streptophyta</taxon>
        <taxon>Embryophyta</taxon>
        <taxon>Tracheophyta</taxon>
        <taxon>Spermatophyta</taxon>
        <taxon>Pinopsida</taxon>
        <taxon>Pinidae</taxon>
        <taxon>Conifers I</taxon>
        <taxon>Pinales</taxon>
        <taxon>Pinaceae</taxon>
        <taxon>Picea</taxon>
    </lineage>
</organism>
<geneLocation type="mitochondrion" evidence="1"/>
<keyword evidence="1" id="KW-0496">Mitochondrion</keyword>
<gene>
    <name evidence="1" type="ORF">ABT39_MTgene5758</name>
</gene>
<dbReference type="AlphaFoldDB" id="A0A124GN33"/>
<reference evidence="1" key="1">
    <citation type="journal article" date="2015" name="Genome Biol. Evol.">
        <title>Organellar Genomes of White Spruce (Picea glauca): Assembly and Annotation.</title>
        <authorList>
            <person name="Jackman S.D."/>
            <person name="Warren R.L."/>
            <person name="Gibb E.A."/>
            <person name="Vandervalk B.P."/>
            <person name="Mohamadi H."/>
            <person name="Chu J."/>
            <person name="Raymond A."/>
            <person name="Pleasance S."/>
            <person name="Coope R."/>
            <person name="Wildung M.R."/>
            <person name="Ritland C.E."/>
            <person name="Bousquet J."/>
            <person name="Jones S.J."/>
            <person name="Bohlmann J."/>
            <person name="Birol I."/>
        </authorList>
    </citation>
    <scope>NUCLEOTIDE SEQUENCE [LARGE SCALE GENOMIC DNA]</scope>
    <source>
        <tissue evidence="1">Flushing bud</tissue>
    </source>
</reference>
<dbReference type="EMBL" id="LKAM01000007">
    <property type="protein sequence ID" value="KUM47572.1"/>
    <property type="molecule type" value="Genomic_DNA"/>
</dbReference>
<evidence type="ECO:0000313" key="1">
    <source>
        <dbReference type="EMBL" id="KUM47572.1"/>
    </source>
</evidence>
<comment type="caution">
    <text evidence="1">The sequence shown here is derived from an EMBL/GenBank/DDBJ whole genome shotgun (WGS) entry which is preliminary data.</text>
</comment>
<name>A0A124GN33_PICGL</name>